<evidence type="ECO:0000256" key="2">
    <source>
        <dbReference type="ARBA" id="ARBA00011901"/>
    </source>
</evidence>
<evidence type="ECO:0000256" key="1">
    <source>
        <dbReference type="ARBA" id="ARBA00001561"/>
    </source>
</evidence>
<feature type="domain" description="N-acetylmuramoyl-L-alanine amidase" evidence="6">
    <location>
        <begin position="272"/>
        <end position="410"/>
    </location>
</feature>
<feature type="signal peptide" evidence="5">
    <location>
        <begin position="1"/>
        <end position="35"/>
    </location>
</feature>
<comment type="caution">
    <text evidence="7">The sequence shown here is derived from an EMBL/GenBank/DDBJ whole genome shotgun (WGS) entry which is preliminary data.</text>
</comment>
<reference evidence="7" key="1">
    <citation type="journal article" date="2014" name="Int. J. Syst. Evol. Microbiol.">
        <title>Complete genome sequence of Corynebacterium casei LMG S-19264T (=DSM 44701T), isolated from a smear-ripened cheese.</title>
        <authorList>
            <consortium name="US DOE Joint Genome Institute (JGI-PGF)"/>
            <person name="Walter F."/>
            <person name="Albersmeier A."/>
            <person name="Kalinowski J."/>
            <person name="Ruckert C."/>
        </authorList>
    </citation>
    <scope>NUCLEOTIDE SEQUENCE</scope>
    <source>
        <strain evidence="7">JCM 15325</strain>
    </source>
</reference>
<organism evidence="7 8">
    <name type="scientific">Sporolactobacillus putidus</name>
    <dbReference type="NCBI Taxonomy" id="492735"/>
    <lineage>
        <taxon>Bacteria</taxon>
        <taxon>Bacillati</taxon>
        <taxon>Bacillota</taxon>
        <taxon>Bacilli</taxon>
        <taxon>Bacillales</taxon>
        <taxon>Sporolactobacillaceae</taxon>
        <taxon>Sporolactobacillus</taxon>
    </lineage>
</organism>
<dbReference type="PANTHER" id="PTHR30417:SF1">
    <property type="entry name" value="N-ACETYLMURAMOYL-L-ALANINE AMIDASE AMID"/>
    <property type="match status" value="1"/>
</dbReference>
<dbReference type="Gene3D" id="1.10.530.10">
    <property type="match status" value="1"/>
</dbReference>
<dbReference type="GO" id="GO:0009254">
    <property type="term" value="P:peptidoglycan turnover"/>
    <property type="evidence" value="ECO:0007669"/>
    <property type="project" value="TreeGrafter"/>
</dbReference>
<dbReference type="InterPro" id="IPR002502">
    <property type="entry name" value="Amidase_domain"/>
</dbReference>
<dbReference type="SUPFAM" id="SSF55846">
    <property type="entry name" value="N-acetylmuramoyl-L-alanine amidase-like"/>
    <property type="match status" value="1"/>
</dbReference>
<dbReference type="SMART" id="SM00644">
    <property type="entry name" value="Ami_2"/>
    <property type="match status" value="1"/>
</dbReference>
<reference evidence="7" key="2">
    <citation type="submission" date="2020-09" db="EMBL/GenBank/DDBJ databases">
        <authorList>
            <person name="Sun Q."/>
            <person name="Ohkuma M."/>
        </authorList>
    </citation>
    <scope>NUCLEOTIDE SEQUENCE</scope>
    <source>
        <strain evidence="7">JCM 15325</strain>
    </source>
</reference>
<dbReference type="FunFam" id="3.40.80.10:FF:000006">
    <property type="entry name" value="N-acetylmuramoyl-L-alanine amidase"/>
    <property type="match status" value="1"/>
</dbReference>
<dbReference type="PANTHER" id="PTHR30417">
    <property type="entry name" value="N-ACETYLMURAMOYL-L-ALANINE AMIDASE AMID"/>
    <property type="match status" value="1"/>
</dbReference>
<feature type="chain" id="PRO_5037622021" description="N-acetylmuramoyl-L-alanine amidase" evidence="5">
    <location>
        <begin position="36"/>
        <end position="645"/>
    </location>
</feature>
<evidence type="ECO:0000313" key="7">
    <source>
        <dbReference type="EMBL" id="GGL59024.1"/>
    </source>
</evidence>
<dbReference type="InterPro" id="IPR036505">
    <property type="entry name" value="Amidase/PGRP_sf"/>
</dbReference>
<sequence length="645" mass="70604">MKMKGHHSKFLGKYAMTSFLLIVCLFAGVSVPARADADTADRAAAGSNSMEAAFKSAAQEFHVPLSILMSVSYNETRWEQHNGQPSTSGGYGVMHLTQVNSLPDLNAKGDGSLTVSSASTSVDPALHTLDQASALIGTRPDLLKTDPVQNIRGGAALLAEYERQTTGKLSENPSDWYGAVTKYSGSSAQVSAEDFADQVYATINQGMKRSTPEGQNVQLVSVQITPNKKTADSLHLQKTAAANPDGPGGVDMQYVPALYKQFSSDPGDYGNYDLANRPYDGLDIRYIIIHDSEVSYDGTINTFLRQTYTSANYVIRSSDGQITEMLPPKNVAWQAGNWYINSHSVGIEHEGFAVEGSTWYSEPMFRASAKLVKYLAKRYNIPLDRQHILGHDNVPGLNPSYQRGMHWDPAIYWDWSHYFDLLGAPFTSQKQSKGLGAKKQIVTINPNFNKNQPAVTYNGQPLNPHPSDFVYLYSEPSFNAPLLQDPIIHPTGTGTTAINDWSDKAVAGQSFYQADVQGDWTAIDYDGQKAWFYNPNGQNASAGSGMLMTPKQGKSAIPVYGSAYPETDAFAQLNIPAVNRTPLSSIPAGQKYVGTGPFGSDYYYAQIFNAPGTYHVVKGNEEFYQINFNHRIAFVKKSDVDVVSE</sequence>
<dbReference type="InterPro" id="IPR023346">
    <property type="entry name" value="Lysozyme-like_dom_sf"/>
</dbReference>
<accession>A0A917W3D9</accession>
<proteinExistence type="predicted"/>
<name>A0A917W3D9_9BACL</name>
<evidence type="ECO:0000256" key="3">
    <source>
        <dbReference type="ARBA" id="ARBA00022801"/>
    </source>
</evidence>
<dbReference type="EMBL" id="BMOK01000010">
    <property type="protein sequence ID" value="GGL59024.1"/>
    <property type="molecule type" value="Genomic_DNA"/>
</dbReference>
<evidence type="ECO:0000256" key="5">
    <source>
        <dbReference type="SAM" id="SignalP"/>
    </source>
</evidence>
<keyword evidence="5" id="KW-0732">Signal</keyword>
<dbReference type="CDD" id="cd06583">
    <property type="entry name" value="PGRP"/>
    <property type="match status" value="1"/>
</dbReference>
<dbReference type="InterPro" id="IPR051206">
    <property type="entry name" value="NAMLAA_amidase_2"/>
</dbReference>
<dbReference type="Pfam" id="PF01510">
    <property type="entry name" value="Amidase_2"/>
    <property type="match status" value="1"/>
</dbReference>
<gene>
    <name evidence="7" type="ORF">GCM10007968_23750</name>
</gene>
<keyword evidence="4" id="KW-0961">Cell wall biogenesis/degradation</keyword>
<dbReference type="Gene3D" id="3.40.80.10">
    <property type="entry name" value="Peptidoglycan recognition protein-like"/>
    <property type="match status" value="1"/>
</dbReference>
<dbReference type="GO" id="GO:0009253">
    <property type="term" value="P:peptidoglycan catabolic process"/>
    <property type="evidence" value="ECO:0007669"/>
    <property type="project" value="InterPro"/>
</dbReference>
<dbReference type="GO" id="GO:0071555">
    <property type="term" value="P:cell wall organization"/>
    <property type="evidence" value="ECO:0007669"/>
    <property type="project" value="UniProtKB-KW"/>
</dbReference>
<evidence type="ECO:0000256" key="4">
    <source>
        <dbReference type="ARBA" id="ARBA00023316"/>
    </source>
</evidence>
<evidence type="ECO:0000259" key="6">
    <source>
        <dbReference type="SMART" id="SM00644"/>
    </source>
</evidence>
<dbReference type="Proteomes" id="UP000654670">
    <property type="component" value="Unassembled WGS sequence"/>
</dbReference>
<dbReference type="GO" id="GO:0008745">
    <property type="term" value="F:N-acetylmuramoyl-L-alanine amidase activity"/>
    <property type="evidence" value="ECO:0007669"/>
    <property type="project" value="UniProtKB-EC"/>
</dbReference>
<comment type="catalytic activity">
    <reaction evidence="1">
        <text>Hydrolyzes the link between N-acetylmuramoyl residues and L-amino acid residues in certain cell-wall glycopeptides.</text>
        <dbReference type="EC" id="3.5.1.28"/>
    </reaction>
</comment>
<dbReference type="SUPFAM" id="SSF53955">
    <property type="entry name" value="Lysozyme-like"/>
    <property type="match status" value="1"/>
</dbReference>
<dbReference type="AlphaFoldDB" id="A0A917W3D9"/>
<keyword evidence="3" id="KW-0378">Hydrolase</keyword>
<evidence type="ECO:0000313" key="8">
    <source>
        <dbReference type="Proteomes" id="UP000654670"/>
    </source>
</evidence>
<dbReference type="EC" id="3.5.1.28" evidence="2"/>
<protein>
    <recommendedName>
        <fullName evidence="2">N-acetylmuramoyl-L-alanine amidase</fullName>
        <ecNumber evidence="2">3.5.1.28</ecNumber>
    </recommendedName>
</protein>
<keyword evidence="8" id="KW-1185">Reference proteome</keyword>